<evidence type="ECO:0000313" key="7">
    <source>
        <dbReference type="Proteomes" id="UP001201873"/>
    </source>
</evidence>
<dbReference type="Pfam" id="PF00440">
    <property type="entry name" value="TetR_N"/>
    <property type="match status" value="1"/>
</dbReference>
<evidence type="ECO:0000256" key="1">
    <source>
        <dbReference type="ARBA" id="ARBA00023015"/>
    </source>
</evidence>
<dbReference type="SUPFAM" id="SSF46689">
    <property type="entry name" value="Homeodomain-like"/>
    <property type="match status" value="1"/>
</dbReference>
<feature type="domain" description="HTH tetR-type" evidence="5">
    <location>
        <begin position="19"/>
        <end position="78"/>
    </location>
</feature>
<dbReference type="PRINTS" id="PR00455">
    <property type="entry name" value="HTHTETR"/>
</dbReference>
<comment type="caution">
    <text evidence="6">The sequence shown here is derived from an EMBL/GenBank/DDBJ whole genome shotgun (WGS) entry which is preliminary data.</text>
</comment>
<dbReference type="Pfam" id="PF21597">
    <property type="entry name" value="TetR_C_43"/>
    <property type="match status" value="1"/>
</dbReference>
<name>A0ABT0K0I0_9ACTN</name>
<evidence type="ECO:0000256" key="4">
    <source>
        <dbReference type="PROSITE-ProRule" id="PRU00335"/>
    </source>
</evidence>
<keyword evidence="2 4" id="KW-0238">DNA-binding</keyword>
<dbReference type="Gene3D" id="1.10.357.10">
    <property type="entry name" value="Tetracycline Repressor, domain 2"/>
    <property type="match status" value="1"/>
</dbReference>
<evidence type="ECO:0000313" key="6">
    <source>
        <dbReference type="EMBL" id="MCK9877288.1"/>
    </source>
</evidence>
<dbReference type="InterPro" id="IPR049445">
    <property type="entry name" value="TetR_SbtR-like_C"/>
</dbReference>
<dbReference type="RefSeq" id="WP_248825553.1">
    <property type="nucleotide sequence ID" value="NZ_JALKFT010000016.1"/>
</dbReference>
<feature type="DNA-binding region" description="H-T-H motif" evidence="4">
    <location>
        <begin position="41"/>
        <end position="60"/>
    </location>
</feature>
<dbReference type="SUPFAM" id="SSF48498">
    <property type="entry name" value="Tetracyclin repressor-like, C-terminal domain"/>
    <property type="match status" value="1"/>
</dbReference>
<dbReference type="InterPro" id="IPR036271">
    <property type="entry name" value="Tet_transcr_reg_TetR-rel_C_sf"/>
</dbReference>
<keyword evidence="1" id="KW-0805">Transcription regulation</keyword>
<accession>A0ABT0K0I0</accession>
<proteinExistence type="predicted"/>
<keyword evidence="3" id="KW-0804">Transcription</keyword>
<gene>
    <name evidence="6" type="ORF">MXD59_16150</name>
</gene>
<dbReference type="InterPro" id="IPR009057">
    <property type="entry name" value="Homeodomain-like_sf"/>
</dbReference>
<evidence type="ECO:0000256" key="2">
    <source>
        <dbReference type="ARBA" id="ARBA00023125"/>
    </source>
</evidence>
<evidence type="ECO:0000256" key="3">
    <source>
        <dbReference type="ARBA" id="ARBA00023163"/>
    </source>
</evidence>
<reference evidence="6 7" key="1">
    <citation type="submission" date="2022-04" db="EMBL/GenBank/DDBJ databases">
        <title>Genome diversity in the genus Frankia.</title>
        <authorList>
            <person name="Carlos-Shanley C."/>
            <person name="Hahn D."/>
        </authorList>
    </citation>
    <scope>NUCLEOTIDE SEQUENCE [LARGE SCALE GENOMIC DNA]</scope>
    <source>
        <strain evidence="6 7">Ag45/Mut15</strain>
    </source>
</reference>
<protein>
    <submittedName>
        <fullName evidence="6">TetR/AcrR family transcriptional regulator</fullName>
    </submittedName>
</protein>
<organism evidence="6 7">
    <name type="scientific">Frankia umida</name>
    <dbReference type="NCBI Taxonomy" id="573489"/>
    <lineage>
        <taxon>Bacteria</taxon>
        <taxon>Bacillati</taxon>
        <taxon>Actinomycetota</taxon>
        <taxon>Actinomycetes</taxon>
        <taxon>Frankiales</taxon>
        <taxon>Frankiaceae</taxon>
        <taxon>Frankia</taxon>
    </lineage>
</organism>
<dbReference type="InterPro" id="IPR001647">
    <property type="entry name" value="HTH_TetR"/>
</dbReference>
<dbReference type="PROSITE" id="PS50977">
    <property type="entry name" value="HTH_TETR_2"/>
    <property type="match status" value="1"/>
</dbReference>
<dbReference type="EMBL" id="JALKFT010000016">
    <property type="protein sequence ID" value="MCK9877288.1"/>
    <property type="molecule type" value="Genomic_DNA"/>
</dbReference>
<dbReference type="PANTHER" id="PTHR30055">
    <property type="entry name" value="HTH-TYPE TRANSCRIPTIONAL REGULATOR RUTR"/>
    <property type="match status" value="1"/>
</dbReference>
<dbReference type="PANTHER" id="PTHR30055:SF234">
    <property type="entry name" value="HTH-TYPE TRANSCRIPTIONAL REGULATOR BETI"/>
    <property type="match status" value="1"/>
</dbReference>
<keyword evidence="7" id="KW-1185">Reference proteome</keyword>
<dbReference type="InterPro" id="IPR050109">
    <property type="entry name" value="HTH-type_TetR-like_transc_reg"/>
</dbReference>
<sequence>MSAPQRATPDAAPARADVRRNRRRLLDAARAAFTEGGVDAPPAEIARRAGVGVGTLYRHFPDRASLVDAVLGDRYDTLRDEADRLLDACAASGAFAALTTWLDLFACHLALFQGMADSLRPTLLEPAVDAARGCDAMLAAWDRLFTRAQQAGAIRRDARPRDILRAVNALRWATQGTPTATQEADRLRALLLDGLRYQHTDGIRAGR</sequence>
<dbReference type="Proteomes" id="UP001201873">
    <property type="component" value="Unassembled WGS sequence"/>
</dbReference>
<evidence type="ECO:0000259" key="5">
    <source>
        <dbReference type="PROSITE" id="PS50977"/>
    </source>
</evidence>